<organism evidence="1 2">
    <name type="scientific">Podospora appendiculata</name>
    <dbReference type="NCBI Taxonomy" id="314037"/>
    <lineage>
        <taxon>Eukaryota</taxon>
        <taxon>Fungi</taxon>
        <taxon>Dikarya</taxon>
        <taxon>Ascomycota</taxon>
        <taxon>Pezizomycotina</taxon>
        <taxon>Sordariomycetes</taxon>
        <taxon>Sordariomycetidae</taxon>
        <taxon>Sordariales</taxon>
        <taxon>Podosporaceae</taxon>
        <taxon>Podospora</taxon>
    </lineage>
</organism>
<reference evidence="1" key="1">
    <citation type="journal article" date="2023" name="Mol. Phylogenet. Evol.">
        <title>Genome-scale phylogeny and comparative genomics of the fungal order Sordariales.</title>
        <authorList>
            <person name="Hensen N."/>
            <person name="Bonometti L."/>
            <person name="Westerberg I."/>
            <person name="Brannstrom I.O."/>
            <person name="Guillou S."/>
            <person name="Cros-Aarteil S."/>
            <person name="Calhoun S."/>
            <person name="Haridas S."/>
            <person name="Kuo A."/>
            <person name="Mondo S."/>
            <person name="Pangilinan J."/>
            <person name="Riley R."/>
            <person name="LaButti K."/>
            <person name="Andreopoulos B."/>
            <person name="Lipzen A."/>
            <person name="Chen C."/>
            <person name="Yan M."/>
            <person name="Daum C."/>
            <person name="Ng V."/>
            <person name="Clum A."/>
            <person name="Steindorff A."/>
            <person name="Ohm R.A."/>
            <person name="Martin F."/>
            <person name="Silar P."/>
            <person name="Natvig D.O."/>
            <person name="Lalanne C."/>
            <person name="Gautier V."/>
            <person name="Ament-Velasquez S.L."/>
            <person name="Kruys A."/>
            <person name="Hutchinson M.I."/>
            <person name="Powell A.J."/>
            <person name="Barry K."/>
            <person name="Miller A.N."/>
            <person name="Grigoriev I.V."/>
            <person name="Debuchy R."/>
            <person name="Gladieux P."/>
            <person name="Hiltunen Thoren M."/>
            <person name="Johannesson H."/>
        </authorList>
    </citation>
    <scope>NUCLEOTIDE SEQUENCE</scope>
    <source>
        <strain evidence="1">CBS 314.62</strain>
    </source>
</reference>
<accession>A0AAE1CCA4</accession>
<dbReference type="Proteomes" id="UP001270362">
    <property type="component" value="Unassembled WGS sequence"/>
</dbReference>
<reference evidence="1" key="2">
    <citation type="submission" date="2023-06" db="EMBL/GenBank/DDBJ databases">
        <authorList>
            <consortium name="Lawrence Berkeley National Laboratory"/>
            <person name="Haridas S."/>
            <person name="Hensen N."/>
            <person name="Bonometti L."/>
            <person name="Westerberg I."/>
            <person name="Brannstrom I.O."/>
            <person name="Guillou S."/>
            <person name="Cros-Aarteil S."/>
            <person name="Calhoun S."/>
            <person name="Kuo A."/>
            <person name="Mondo S."/>
            <person name="Pangilinan J."/>
            <person name="Riley R."/>
            <person name="Labutti K."/>
            <person name="Andreopoulos B."/>
            <person name="Lipzen A."/>
            <person name="Chen C."/>
            <person name="Yanf M."/>
            <person name="Daum C."/>
            <person name="Ng V."/>
            <person name="Clum A."/>
            <person name="Steindorff A."/>
            <person name="Ohm R."/>
            <person name="Martin F."/>
            <person name="Silar P."/>
            <person name="Natvig D."/>
            <person name="Lalanne C."/>
            <person name="Gautier V."/>
            <person name="Ament-Velasquez S.L."/>
            <person name="Kruys A."/>
            <person name="Hutchinson M.I."/>
            <person name="Powell A.J."/>
            <person name="Barry K."/>
            <person name="Miller A.N."/>
            <person name="Grigoriev I.V."/>
            <person name="Debuchy R."/>
            <person name="Gladieux P."/>
            <person name="Thoren M.H."/>
            <person name="Johannesson H."/>
        </authorList>
    </citation>
    <scope>NUCLEOTIDE SEQUENCE</scope>
    <source>
        <strain evidence="1">CBS 314.62</strain>
    </source>
</reference>
<dbReference type="AlphaFoldDB" id="A0AAE1CCA4"/>
<name>A0AAE1CCA4_9PEZI</name>
<proteinExistence type="predicted"/>
<comment type="caution">
    <text evidence="1">The sequence shown here is derived from an EMBL/GenBank/DDBJ whole genome shotgun (WGS) entry which is preliminary data.</text>
</comment>
<protein>
    <submittedName>
        <fullName evidence="1">Uncharacterized protein</fullName>
    </submittedName>
</protein>
<sequence length="150" mass="17227">MMEAWVWRALYFRIFDSHSTFWAGDIGKDFYSACYQIPERINKDNHDDALLAEFHNCRARSTNFITKLSFDYDAPAKEIASDIAYAISALRLYFPNPPAELSLSVFDDALEIVEDAAALDLIFRTSEAHFSVFYNVFDKRAGQISEPDTF</sequence>
<evidence type="ECO:0000313" key="2">
    <source>
        <dbReference type="Proteomes" id="UP001270362"/>
    </source>
</evidence>
<evidence type="ECO:0000313" key="1">
    <source>
        <dbReference type="EMBL" id="KAK3688322.1"/>
    </source>
</evidence>
<keyword evidence="2" id="KW-1185">Reference proteome</keyword>
<dbReference type="EMBL" id="JAULSO010000002">
    <property type="protein sequence ID" value="KAK3688322.1"/>
    <property type="molecule type" value="Genomic_DNA"/>
</dbReference>
<gene>
    <name evidence="1" type="ORF">B0T22DRAFT_511706</name>
</gene>